<reference evidence="4 5" key="1">
    <citation type="submission" date="2024-02" db="EMBL/GenBank/DDBJ databases">
        <title>A chromosome-level genome assembly of Drosophila madeirensis, a fruit fly species endemic to Madeira island.</title>
        <authorList>
            <person name="Tomihara K."/>
            <person name="Llopart A."/>
            <person name="Yamamoto D."/>
        </authorList>
    </citation>
    <scope>NUCLEOTIDE SEQUENCE [LARGE SCALE GENOMIC DNA]</scope>
    <source>
        <strain evidence="4 5">RF1</strain>
    </source>
</reference>
<dbReference type="GO" id="GO:0005634">
    <property type="term" value="C:nucleus"/>
    <property type="evidence" value="ECO:0007669"/>
    <property type="project" value="InterPro"/>
</dbReference>
<dbReference type="EMBL" id="AP029264">
    <property type="protein sequence ID" value="BFF96104.1"/>
    <property type="molecule type" value="Genomic_DNA"/>
</dbReference>
<keyword evidence="1" id="KW-0479">Metal-binding</keyword>
<feature type="binding site" evidence="1">
    <location>
        <position position="12"/>
    </location>
    <ligand>
        <name>Zn(2+)</name>
        <dbReference type="ChEBI" id="CHEBI:29105"/>
    </ligand>
</feature>
<keyword evidence="1" id="KW-0862">Zinc</keyword>
<feature type="region of interest" description="Disordered" evidence="2">
    <location>
        <begin position="259"/>
        <end position="314"/>
    </location>
</feature>
<feature type="binding site" evidence="1">
    <location>
        <position position="58"/>
    </location>
    <ligand>
        <name>Zn(2+)</name>
        <dbReference type="ChEBI" id="CHEBI:29105"/>
    </ligand>
</feature>
<feature type="compositionally biased region" description="Basic and acidic residues" evidence="2">
    <location>
        <begin position="908"/>
        <end position="946"/>
    </location>
</feature>
<accession>A0AAU9FKK3</accession>
<feature type="region of interest" description="Disordered" evidence="2">
    <location>
        <begin position="776"/>
        <end position="1045"/>
    </location>
</feature>
<feature type="compositionally biased region" description="Polar residues" evidence="2">
    <location>
        <begin position="896"/>
        <end position="906"/>
    </location>
</feature>
<name>A0AAU9FKK3_DROMD</name>
<feature type="compositionally biased region" description="Low complexity" evidence="2">
    <location>
        <begin position="296"/>
        <end position="308"/>
    </location>
</feature>
<dbReference type="InterPro" id="IPR012934">
    <property type="entry name" value="Znf_AD"/>
</dbReference>
<evidence type="ECO:0000313" key="4">
    <source>
        <dbReference type="EMBL" id="BFF96104.1"/>
    </source>
</evidence>
<feature type="compositionally biased region" description="Polar residues" evidence="2">
    <location>
        <begin position="998"/>
        <end position="1013"/>
    </location>
</feature>
<evidence type="ECO:0000256" key="2">
    <source>
        <dbReference type="SAM" id="MobiDB-lite"/>
    </source>
</evidence>
<feature type="compositionally biased region" description="Polar residues" evidence="2">
    <location>
        <begin position="1026"/>
        <end position="1045"/>
    </location>
</feature>
<dbReference type="PANTHER" id="PTHR39942">
    <property type="entry name" value="BCDNA.LD26519-RELATED"/>
    <property type="match status" value="1"/>
</dbReference>
<sequence>MDAQFEHLCRICAANTKSKNNSVVESVFIFKTQGLKDKISRHLYLNVAEEDPLPKVLCKSCYRQVEATSSLSNIAKHTQLVFRDFLLSTVPKNDREATAARLDMSMEQRAEKRVENPSVTDEFRPIFLSRAPETTMTVSTPQAGPKEQDDVVVGARLKDIRIEPRRDRPLPAPSSSYNNRMISINTGTSNNTLPARRSSVFVDTRYGSAPMSIAQRSMQHPPSLAPLHTETRTLKTSKHSTEQKQSPAGVINFIQTHGRVTGNAPSFSSSSTSTKKDDAGQRDSNSNRTDNRNLHPSSVLAPQSSSSVGMPNLPNSVLQQKRRNLKNALNNIKAINSGQVSLLKSSQSRPPVEDVRPVVTTTVVPHQSLYGCEPCVEEALPEHIIIAAPKKKKDSGHHLAQKGPSKHKKIVPSPTKSAPVTLDLTLTSTGPHHVGSGPAQSIPNVNSLTDAISLGSVIRDPDLLRLILKALKWPVSEGNCEEQMTRLKNSKFAGIMSDNNLLQDTDLTQLLGPYLAPMLALAKQHENQSPTSVFASNSMANSSQASNEVINIADLSSAMPYKLPPETSVQLVPSSPTEQEPPQLRHIKTVDVPAVKRPQRKMRARELVSGKSSGAATTSNAERVTNELLNINSMLLSQFRSNPADALNEALVSMLKEQQESKDQQHKSHRRRSASISNLNLEDIVLVEPQPDLLLDAQDVSDVSEVNEQPQTSFITRPIVKRRTTVIPSAELPETIEPEHVVEPLTPIKDKENDVITEPSIDENAETDANIVEKSPEPQEAFEEAPTSTVPEATTNDNVTPNTQEPEPETTADAGATANLNDSEGVGKTGARKSDVKSALGQKLLEAIGLPQNNDVPPESSRDTLRSALKRSLKKAQEQQQQLKRVKQEEPVKQFADSTTKPSASESAEEHKKAIAERELALLKRKSKVSEESKATTKDEKSERTDVSSSSSRNRRNRKSKTDLLVEDSADEEKKPERWDEDDDLPLKTEGEKALERSGSSGSNRPARTSKTMSKYYKGPSGEKPLTSSSLKSQHSMGTRSTRQR</sequence>
<proteinExistence type="predicted"/>
<evidence type="ECO:0000256" key="1">
    <source>
        <dbReference type="PROSITE-ProRule" id="PRU01263"/>
    </source>
</evidence>
<feature type="domain" description="ZAD" evidence="3">
    <location>
        <begin position="7"/>
        <end position="85"/>
    </location>
</feature>
<protein>
    <recommendedName>
        <fullName evidence="3">ZAD domain-containing protein</fullName>
    </recommendedName>
</protein>
<dbReference type="Gene3D" id="3.40.1800.20">
    <property type="match status" value="1"/>
</dbReference>
<feature type="compositionally biased region" description="Basic and acidic residues" evidence="2">
    <location>
        <begin position="985"/>
        <end position="996"/>
    </location>
</feature>
<dbReference type="PANTHER" id="PTHR39942:SF1">
    <property type="entry name" value="BCDNA.LD26519-RELATED"/>
    <property type="match status" value="1"/>
</dbReference>
<keyword evidence="5" id="KW-1185">Reference proteome</keyword>
<feature type="compositionally biased region" description="Polar residues" evidence="2">
    <location>
        <begin position="173"/>
        <end position="191"/>
    </location>
</feature>
<keyword evidence="1" id="KW-0863">Zinc-finger</keyword>
<evidence type="ECO:0000259" key="3">
    <source>
        <dbReference type="PROSITE" id="PS51915"/>
    </source>
</evidence>
<gene>
    <name evidence="4" type="ORF">DMAD_13367</name>
</gene>
<feature type="binding site" evidence="1">
    <location>
        <position position="9"/>
    </location>
    <ligand>
        <name>Zn(2+)</name>
        <dbReference type="ChEBI" id="CHEBI:29105"/>
    </ligand>
</feature>
<feature type="compositionally biased region" description="Polar residues" evidence="2">
    <location>
        <begin position="786"/>
        <end position="799"/>
    </location>
</feature>
<feature type="compositionally biased region" description="Low complexity" evidence="2">
    <location>
        <begin position="800"/>
        <end position="811"/>
    </location>
</feature>
<dbReference type="SUPFAM" id="SSF57716">
    <property type="entry name" value="Glucocorticoid receptor-like (DNA-binding domain)"/>
    <property type="match status" value="1"/>
</dbReference>
<dbReference type="GO" id="GO:0008270">
    <property type="term" value="F:zinc ion binding"/>
    <property type="evidence" value="ECO:0007669"/>
    <property type="project" value="UniProtKB-UniRule"/>
</dbReference>
<organism evidence="4 5">
    <name type="scientific">Drosophila madeirensis</name>
    <name type="common">Fruit fly</name>
    <dbReference type="NCBI Taxonomy" id="30013"/>
    <lineage>
        <taxon>Eukaryota</taxon>
        <taxon>Metazoa</taxon>
        <taxon>Ecdysozoa</taxon>
        <taxon>Arthropoda</taxon>
        <taxon>Hexapoda</taxon>
        <taxon>Insecta</taxon>
        <taxon>Pterygota</taxon>
        <taxon>Neoptera</taxon>
        <taxon>Endopterygota</taxon>
        <taxon>Diptera</taxon>
        <taxon>Brachycera</taxon>
        <taxon>Muscomorpha</taxon>
        <taxon>Ephydroidea</taxon>
        <taxon>Drosophilidae</taxon>
        <taxon>Drosophila</taxon>
        <taxon>Sophophora</taxon>
    </lineage>
</organism>
<dbReference type="AlphaFoldDB" id="A0AAU9FKK3"/>
<feature type="region of interest" description="Disordered" evidence="2">
    <location>
        <begin position="166"/>
        <end position="191"/>
    </location>
</feature>
<dbReference type="Proteomes" id="UP001500889">
    <property type="component" value="Chromosome U"/>
</dbReference>
<dbReference type="PROSITE" id="PS51915">
    <property type="entry name" value="ZAD"/>
    <property type="match status" value="1"/>
</dbReference>
<feature type="region of interest" description="Disordered" evidence="2">
    <location>
        <begin position="390"/>
        <end position="416"/>
    </location>
</feature>
<dbReference type="Pfam" id="PF07776">
    <property type="entry name" value="zf-AD"/>
    <property type="match status" value="1"/>
</dbReference>
<dbReference type="SMART" id="SM00868">
    <property type="entry name" value="zf-AD"/>
    <property type="match status" value="1"/>
</dbReference>
<feature type="binding site" evidence="1">
    <location>
        <position position="61"/>
    </location>
    <ligand>
        <name>Zn(2+)</name>
        <dbReference type="ChEBI" id="CHEBI:29105"/>
    </ligand>
</feature>
<evidence type="ECO:0000313" key="5">
    <source>
        <dbReference type="Proteomes" id="UP001500889"/>
    </source>
</evidence>